<organism evidence="2 3">
    <name type="scientific">Actinokineospora guangxiensis</name>
    <dbReference type="NCBI Taxonomy" id="1490288"/>
    <lineage>
        <taxon>Bacteria</taxon>
        <taxon>Bacillati</taxon>
        <taxon>Actinomycetota</taxon>
        <taxon>Actinomycetes</taxon>
        <taxon>Pseudonocardiales</taxon>
        <taxon>Pseudonocardiaceae</taxon>
        <taxon>Actinokineospora</taxon>
    </lineage>
</organism>
<evidence type="ECO:0000313" key="3">
    <source>
        <dbReference type="Proteomes" id="UP001596157"/>
    </source>
</evidence>
<protein>
    <submittedName>
        <fullName evidence="2">DUF397 domain-containing protein</fullName>
    </submittedName>
</protein>
<dbReference type="InterPro" id="IPR007278">
    <property type="entry name" value="DUF397"/>
</dbReference>
<dbReference type="Pfam" id="PF04149">
    <property type="entry name" value="DUF397"/>
    <property type="match status" value="1"/>
</dbReference>
<dbReference type="RefSeq" id="WP_378250362.1">
    <property type="nucleotide sequence ID" value="NZ_JBHSKF010000017.1"/>
</dbReference>
<sequence>MQWRRSSKSGSGSNCVEVRQDLSALRDSKSPSASVETSVEAVRALVVWSRRS</sequence>
<reference evidence="3" key="1">
    <citation type="journal article" date="2019" name="Int. J. Syst. Evol. Microbiol.">
        <title>The Global Catalogue of Microorganisms (GCM) 10K type strain sequencing project: providing services to taxonomists for standard genome sequencing and annotation.</title>
        <authorList>
            <consortium name="The Broad Institute Genomics Platform"/>
            <consortium name="The Broad Institute Genome Sequencing Center for Infectious Disease"/>
            <person name="Wu L."/>
            <person name="Ma J."/>
        </authorList>
    </citation>
    <scope>NUCLEOTIDE SEQUENCE [LARGE SCALE GENOMIC DNA]</scope>
    <source>
        <strain evidence="3">CCUG 59778</strain>
    </source>
</reference>
<comment type="caution">
    <text evidence="2">The sequence shown here is derived from an EMBL/GenBank/DDBJ whole genome shotgun (WGS) entry which is preliminary data.</text>
</comment>
<gene>
    <name evidence="2" type="ORF">ACFPM7_25745</name>
</gene>
<dbReference type="EMBL" id="JBHSKF010000017">
    <property type="protein sequence ID" value="MFC5290470.1"/>
    <property type="molecule type" value="Genomic_DNA"/>
</dbReference>
<evidence type="ECO:0000313" key="2">
    <source>
        <dbReference type="EMBL" id="MFC5290470.1"/>
    </source>
</evidence>
<keyword evidence="3" id="KW-1185">Reference proteome</keyword>
<proteinExistence type="predicted"/>
<evidence type="ECO:0000259" key="1">
    <source>
        <dbReference type="Pfam" id="PF04149"/>
    </source>
</evidence>
<name>A0ABW0EW48_9PSEU</name>
<feature type="domain" description="DUF397" evidence="1">
    <location>
        <begin position="2"/>
        <end position="46"/>
    </location>
</feature>
<accession>A0ABW0EW48</accession>
<dbReference type="Proteomes" id="UP001596157">
    <property type="component" value="Unassembled WGS sequence"/>
</dbReference>